<dbReference type="Gene3D" id="3.30.390.10">
    <property type="entry name" value="Enolase-like, N-terminal domain"/>
    <property type="match status" value="1"/>
</dbReference>
<evidence type="ECO:0000256" key="1">
    <source>
        <dbReference type="ARBA" id="ARBA00022723"/>
    </source>
</evidence>
<feature type="active site" description="Proton donor" evidence="4">
    <location>
        <position position="183"/>
    </location>
</feature>
<feature type="binding site" evidence="4">
    <location>
        <position position="263"/>
    </location>
    <ligand>
        <name>Mg(2+)</name>
        <dbReference type="ChEBI" id="CHEBI:18420"/>
    </ligand>
</feature>
<feature type="binding site" evidence="4">
    <location>
        <position position="212"/>
    </location>
    <ligand>
        <name>Mg(2+)</name>
        <dbReference type="ChEBI" id="CHEBI:18420"/>
    </ligand>
</feature>
<dbReference type="Gene3D" id="3.20.20.120">
    <property type="entry name" value="Enolase-like C-terminal domain"/>
    <property type="match status" value="1"/>
</dbReference>
<dbReference type="SFLD" id="SFLDF00009">
    <property type="entry name" value="o-succinylbenzoate_synthase"/>
    <property type="match status" value="1"/>
</dbReference>
<dbReference type="Proteomes" id="UP000749010">
    <property type="component" value="Unassembled WGS sequence"/>
</dbReference>
<dbReference type="PANTHER" id="PTHR48073">
    <property type="entry name" value="O-SUCCINYLBENZOATE SYNTHASE-RELATED"/>
    <property type="match status" value="1"/>
</dbReference>
<sequence>MRRPVAASAVAERFFQAMKITSAAVHHYRLPLRASWQTAAGGFSEREGWLLRLDSASGASGYGDCAPLPGGAAETLAAAASRLCAQARRVLGMQASDALQAIGPAPGDAPAARLGVEMALLDLAAQAAGLSLATYLRTTQQGFETATAVAAVAVNAALGSIDRLADESVRSACNAGFGVLKLKVGVASIDHEIEHLRRVTALLPPGIQLRLDANRAWSSTAAERFLRHCADMPIEMLEEPLAEPSLERLLSLQAQTKIAIAIDESAELLDAEHLLGRSAVRRLVIKPTRCGGLLPAFRLAQRALAAGLDCVVTSSVESACGVTAAAHLAAAIGNQLAHGLATSQWLAADTGAPPLIVNGHLLLPLATGLGFKPGKGIAFSPIADRPAAE</sequence>
<comment type="catalytic activity">
    <reaction evidence="4">
        <text>(1R,6R)-6-hydroxy-2-succinyl-cyclohexa-2,4-diene-1-carboxylate = 2-succinylbenzoate + H2O</text>
        <dbReference type="Rhea" id="RHEA:10196"/>
        <dbReference type="ChEBI" id="CHEBI:15377"/>
        <dbReference type="ChEBI" id="CHEBI:18325"/>
        <dbReference type="ChEBI" id="CHEBI:58689"/>
        <dbReference type="EC" id="4.2.1.113"/>
    </reaction>
</comment>
<dbReference type="Pfam" id="PF21508">
    <property type="entry name" value="MenC_N"/>
    <property type="match status" value="1"/>
</dbReference>
<keyword evidence="2 4" id="KW-0460">Magnesium</keyword>
<dbReference type="SFLD" id="SFLDG00180">
    <property type="entry name" value="muconate_cycloisomerase"/>
    <property type="match status" value="1"/>
</dbReference>
<dbReference type="Pfam" id="PF13378">
    <property type="entry name" value="MR_MLE_C"/>
    <property type="match status" value="1"/>
</dbReference>
<dbReference type="SUPFAM" id="SSF54826">
    <property type="entry name" value="Enolase N-terminal domain-like"/>
    <property type="match status" value="1"/>
</dbReference>
<proteinExistence type="inferred from homology"/>
<comment type="caution">
    <text evidence="7">The sequence shown here is derived from an EMBL/GenBank/DDBJ whole genome shotgun (WGS) entry which is preliminary data.</text>
</comment>
<keyword evidence="4" id="KW-0474">Menaquinone biosynthesis</keyword>
<dbReference type="InterPro" id="IPR041338">
    <property type="entry name" value="OSBS_N"/>
</dbReference>
<evidence type="ECO:0000256" key="2">
    <source>
        <dbReference type="ARBA" id="ARBA00022842"/>
    </source>
</evidence>
<comment type="cofactor">
    <cofactor evidence="4">
        <name>a divalent metal cation</name>
        <dbReference type="ChEBI" id="CHEBI:60240"/>
    </cofactor>
</comment>
<dbReference type="HAMAP" id="MF_00470">
    <property type="entry name" value="MenC_1"/>
    <property type="match status" value="1"/>
</dbReference>
<dbReference type="SUPFAM" id="SSF51604">
    <property type="entry name" value="Enolase C-terminal domain-like"/>
    <property type="match status" value="1"/>
</dbReference>
<feature type="binding site" evidence="4">
    <location>
        <position position="238"/>
    </location>
    <ligand>
        <name>Mg(2+)</name>
        <dbReference type="ChEBI" id="CHEBI:18420"/>
    </ligand>
</feature>
<feature type="active site" description="Proton acceptor" evidence="4">
    <location>
        <position position="286"/>
    </location>
</feature>
<gene>
    <name evidence="4 7" type="primary">menC</name>
    <name evidence="7" type="ORF">E4Q23_08760</name>
</gene>
<evidence type="ECO:0000313" key="8">
    <source>
        <dbReference type="Proteomes" id="UP000749010"/>
    </source>
</evidence>
<reference evidence="7 8" key="1">
    <citation type="submission" date="2019-03" db="EMBL/GenBank/DDBJ databases">
        <title>Metabolic reconstructions from genomes of highly enriched 'Candidatus Accumulibacter' and 'Candidatus Competibacter' bioreactor populations.</title>
        <authorList>
            <person name="Annavajhala M.K."/>
            <person name="Welles L."/>
            <person name="Abbas B."/>
            <person name="Sorokin D."/>
            <person name="Park H."/>
            <person name="Van Loosdrecht M."/>
            <person name="Chandran K."/>
        </authorList>
    </citation>
    <scope>NUCLEOTIDE SEQUENCE [LARGE SCALE GENOMIC DNA]</scope>
    <source>
        <strain evidence="7 8">SBR_S</strain>
    </source>
</reference>
<evidence type="ECO:0000313" key="7">
    <source>
        <dbReference type="EMBL" id="NMQ27837.1"/>
    </source>
</evidence>
<dbReference type="EMBL" id="SPMY01000023">
    <property type="protein sequence ID" value="NMQ27837.1"/>
    <property type="molecule type" value="Genomic_DNA"/>
</dbReference>
<protein>
    <recommendedName>
        <fullName evidence="4 5">o-succinylbenzoate synthase</fullName>
        <shortName evidence="4">OSB synthase</shortName>
        <shortName evidence="4">OSBS</shortName>
        <ecNumber evidence="4 5">4.2.1.113</ecNumber>
    </recommendedName>
    <alternativeName>
        <fullName evidence="4">4-(2'-carboxyphenyl)-4-oxybutyric acid synthase</fullName>
    </alternativeName>
    <alternativeName>
        <fullName evidence="4">o-succinylbenzoic acid synthase</fullName>
    </alternativeName>
</protein>
<accession>A0ABX1TU90</accession>
<dbReference type="InterPro" id="IPR036849">
    <property type="entry name" value="Enolase-like_C_sf"/>
</dbReference>
<dbReference type="SFLD" id="SFLDS00001">
    <property type="entry name" value="Enolase"/>
    <property type="match status" value="1"/>
</dbReference>
<keyword evidence="1 4" id="KW-0479">Metal-binding</keyword>
<name>A0ABX1TU90_9PROT</name>
<comment type="pathway">
    <text evidence="4">Quinol/quinone metabolism; menaquinone biosynthesis.</text>
</comment>
<dbReference type="InterPro" id="IPR013342">
    <property type="entry name" value="Mandelate_racemase_C"/>
</dbReference>
<evidence type="ECO:0000259" key="6">
    <source>
        <dbReference type="SMART" id="SM00922"/>
    </source>
</evidence>
<dbReference type="NCBIfam" id="TIGR01927">
    <property type="entry name" value="menC_gam_Gplu"/>
    <property type="match status" value="1"/>
</dbReference>
<feature type="domain" description="Mandelate racemase/muconate lactonizing enzyme C-terminal" evidence="6">
    <location>
        <begin position="161"/>
        <end position="259"/>
    </location>
</feature>
<keyword evidence="3 4" id="KW-0456">Lyase</keyword>
<comment type="function">
    <text evidence="4">Converts 2-succinyl-6-hydroxy-2,4-cyclohexadiene-1-carboxylate (SHCHC) to 2-succinylbenzoate (OSB).</text>
</comment>
<dbReference type="InterPro" id="IPR029065">
    <property type="entry name" value="Enolase_C-like"/>
</dbReference>
<dbReference type="SMART" id="SM00922">
    <property type="entry name" value="MR_MLE"/>
    <property type="match status" value="1"/>
</dbReference>
<evidence type="ECO:0000256" key="3">
    <source>
        <dbReference type="ARBA" id="ARBA00023239"/>
    </source>
</evidence>
<comment type="similarity">
    <text evidence="4">Belongs to the mandelate racemase/muconate lactonizing enzyme family. MenC type 1 subfamily.</text>
</comment>
<evidence type="ECO:0000256" key="4">
    <source>
        <dbReference type="HAMAP-Rule" id="MF_00470"/>
    </source>
</evidence>
<comment type="pathway">
    <text evidence="4">Quinol/quinone metabolism; 1,4-dihydroxy-2-naphthoate biosynthesis; 1,4-dihydroxy-2-naphthoate from chorismate: step 4/7.</text>
</comment>
<keyword evidence="8" id="KW-1185">Reference proteome</keyword>
<dbReference type="PANTHER" id="PTHR48073:SF2">
    <property type="entry name" value="O-SUCCINYLBENZOATE SYNTHASE"/>
    <property type="match status" value="1"/>
</dbReference>
<organism evidence="7 8">
    <name type="scientific">Candidatus Accumulibacter phosphatis</name>
    <dbReference type="NCBI Taxonomy" id="327160"/>
    <lineage>
        <taxon>Bacteria</taxon>
        <taxon>Pseudomonadati</taxon>
        <taxon>Pseudomonadota</taxon>
        <taxon>Betaproteobacteria</taxon>
        <taxon>Candidatus Accumulibacter</taxon>
    </lineage>
</organism>
<dbReference type="InterPro" id="IPR029017">
    <property type="entry name" value="Enolase-like_N"/>
</dbReference>
<dbReference type="InterPro" id="IPR010196">
    <property type="entry name" value="OSB_synthase_MenC1"/>
</dbReference>
<evidence type="ECO:0000256" key="5">
    <source>
        <dbReference type="NCBIfam" id="TIGR01927"/>
    </source>
</evidence>
<dbReference type="EC" id="4.2.1.113" evidence="4 5"/>
<dbReference type="GO" id="GO:0043748">
    <property type="term" value="F:O-succinylbenzoate synthase activity"/>
    <property type="evidence" value="ECO:0007669"/>
    <property type="project" value="UniProtKB-EC"/>
</dbReference>